<dbReference type="InterPro" id="IPR031775">
    <property type="entry name" value="PRKG1_interact"/>
</dbReference>
<feature type="coiled-coil region" evidence="4">
    <location>
        <begin position="151"/>
        <end position="195"/>
    </location>
</feature>
<dbReference type="GeneTree" id="ENSGT00940000166065"/>
<dbReference type="RefSeq" id="XP_030230992.1">
    <property type="nucleotide sequence ID" value="XM_030375132.1"/>
</dbReference>
<dbReference type="KEGG" id="gmh:115557370"/>
<dbReference type="InterPro" id="IPR051226">
    <property type="entry name" value="PP1_Regulatory_Subunit"/>
</dbReference>
<proteinExistence type="predicted"/>
<dbReference type="Proteomes" id="UP000694546">
    <property type="component" value="Chromosome 13"/>
</dbReference>
<evidence type="ECO:0000256" key="1">
    <source>
        <dbReference type="ARBA" id="ARBA00022473"/>
    </source>
</evidence>
<evidence type="ECO:0000256" key="3">
    <source>
        <dbReference type="ARBA" id="ARBA00023043"/>
    </source>
</evidence>
<dbReference type="GO" id="GO:0019901">
    <property type="term" value="F:protein kinase binding"/>
    <property type="evidence" value="ECO:0007669"/>
    <property type="project" value="InterPro"/>
</dbReference>
<dbReference type="GeneID" id="115557370"/>
<keyword evidence="8" id="KW-1185">Reference proteome</keyword>
<dbReference type="Gene3D" id="6.10.250.1820">
    <property type="match status" value="1"/>
</dbReference>
<keyword evidence="2" id="KW-0677">Repeat</keyword>
<protein>
    <submittedName>
        <fullName evidence="7">Protein phosphatase 1 regulatory subunit 12B-like</fullName>
    </submittedName>
</protein>
<accession>A0A8C5FV80</accession>
<feature type="region of interest" description="Disordered" evidence="5">
    <location>
        <begin position="1"/>
        <end position="100"/>
    </location>
</feature>
<reference evidence="7" key="1">
    <citation type="submission" date="2025-08" db="UniProtKB">
        <authorList>
            <consortium name="Ensembl"/>
        </authorList>
    </citation>
    <scope>IDENTIFICATION</scope>
</reference>
<dbReference type="PANTHER" id="PTHR24179:SF21">
    <property type="entry name" value="MYOSIN BINDING SUBUNIT, ISOFORM O"/>
    <property type="match status" value="1"/>
</dbReference>
<organism evidence="7 8">
    <name type="scientific">Gadus morhua</name>
    <name type="common">Atlantic cod</name>
    <dbReference type="NCBI Taxonomy" id="8049"/>
    <lineage>
        <taxon>Eukaryota</taxon>
        <taxon>Metazoa</taxon>
        <taxon>Chordata</taxon>
        <taxon>Craniata</taxon>
        <taxon>Vertebrata</taxon>
        <taxon>Euteleostomi</taxon>
        <taxon>Actinopterygii</taxon>
        <taxon>Neopterygii</taxon>
        <taxon>Teleostei</taxon>
        <taxon>Neoteleostei</taxon>
        <taxon>Acanthomorphata</taxon>
        <taxon>Zeiogadaria</taxon>
        <taxon>Gadariae</taxon>
        <taxon>Gadiformes</taxon>
        <taxon>Gadoidei</taxon>
        <taxon>Gadidae</taxon>
        <taxon>Gadus</taxon>
    </lineage>
</organism>
<dbReference type="Ensembl" id="ENSGMOT00000066703.1">
    <property type="protein sequence ID" value="ENSGMOP00000063656.1"/>
    <property type="gene ID" value="ENSGMOG00000028656.1"/>
</dbReference>
<dbReference type="PANTHER" id="PTHR24179">
    <property type="entry name" value="PROTEIN PHOSPHATASE 1 REGULATORY SUBUNIT 12"/>
    <property type="match status" value="1"/>
</dbReference>
<dbReference type="GO" id="GO:0019208">
    <property type="term" value="F:phosphatase regulator activity"/>
    <property type="evidence" value="ECO:0007669"/>
    <property type="project" value="TreeGrafter"/>
</dbReference>
<reference evidence="7" key="2">
    <citation type="submission" date="2025-09" db="UniProtKB">
        <authorList>
            <consortium name="Ensembl"/>
        </authorList>
    </citation>
    <scope>IDENTIFICATION</scope>
</reference>
<dbReference type="AlphaFoldDB" id="A0A8C5FV80"/>
<dbReference type="GO" id="GO:0005737">
    <property type="term" value="C:cytoplasm"/>
    <property type="evidence" value="ECO:0007669"/>
    <property type="project" value="TreeGrafter"/>
</dbReference>
<feature type="domain" description="cGMP-dependent protein kinase interacting" evidence="6">
    <location>
        <begin position="105"/>
        <end position="208"/>
    </location>
</feature>
<evidence type="ECO:0000313" key="8">
    <source>
        <dbReference type="Proteomes" id="UP000694546"/>
    </source>
</evidence>
<gene>
    <name evidence="7" type="primary">LOC115557370</name>
</gene>
<sequence>MNGPQPATRMSSLLSADQDQTRSTTLLDSTTVPHATSRSQRQERLQRLDSLGVPRPDSVGVPRPDSLGPAVSRVRPGASPDPYLSPREGRPSARRRAEGDLAGQDFRKLYEGAVAANGRLRSRLDTSREELALVQSQLGRVTGQQQRRRATDRAANMLEMEKKENQSLEKKISDMEEELKAKTDLSTENQRLKDENGALIRVISKLSK</sequence>
<name>A0A8C5FV80_GADMO</name>
<dbReference type="GO" id="GO:0004857">
    <property type="term" value="F:enzyme inhibitor activity"/>
    <property type="evidence" value="ECO:0007669"/>
    <property type="project" value="TreeGrafter"/>
</dbReference>
<feature type="compositionally biased region" description="Basic and acidic residues" evidence="5">
    <location>
        <begin position="87"/>
        <end position="100"/>
    </location>
</feature>
<evidence type="ECO:0000256" key="2">
    <source>
        <dbReference type="ARBA" id="ARBA00022737"/>
    </source>
</evidence>
<keyword evidence="3" id="KW-0040">ANK repeat</keyword>
<evidence type="ECO:0000256" key="4">
    <source>
        <dbReference type="SAM" id="Coils"/>
    </source>
</evidence>
<keyword evidence="4" id="KW-0175">Coiled coil</keyword>
<keyword evidence="1" id="KW-0217">Developmental protein</keyword>
<feature type="compositionally biased region" description="Polar residues" evidence="5">
    <location>
        <begin position="8"/>
        <end position="36"/>
    </location>
</feature>
<evidence type="ECO:0000313" key="7">
    <source>
        <dbReference type="Ensembl" id="ENSGMOP00000063656.1"/>
    </source>
</evidence>
<dbReference type="OrthoDB" id="539213at2759"/>
<dbReference type="Pfam" id="PF15898">
    <property type="entry name" value="PRKG1_interact"/>
    <property type="match status" value="1"/>
</dbReference>
<evidence type="ECO:0000259" key="6">
    <source>
        <dbReference type="Pfam" id="PF15898"/>
    </source>
</evidence>
<evidence type="ECO:0000256" key="5">
    <source>
        <dbReference type="SAM" id="MobiDB-lite"/>
    </source>
</evidence>